<evidence type="ECO:0000256" key="11">
    <source>
        <dbReference type="ARBA" id="ARBA00023167"/>
    </source>
</evidence>
<dbReference type="RefSeq" id="WP_014887551.1">
    <property type="nucleotide sequence ID" value="NC_018418.1"/>
</dbReference>
<evidence type="ECO:0000256" key="6">
    <source>
        <dbReference type="ARBA" id="ARBA00022603"/>
    </source>
</evidence>
<dbReference type="InterPro" id="IPR038071">
    <property type="entry name" value="UROD/MetE-like_sf"/>
</dbReference>
<keyword evidence="11" id="KW-0486">Methionine biosynthesis</keyword>
<evidence type="ECO:0000259" key="13">
    <source>
        <dbReference type="Pfam" id="PF08267"/>
    </source>
</evidence>
<dbReference type="InterPro" id="IPR013215">
    <property type="entry name" value="Cbl-indep_Met_Synth_N"/>
</dbReference>
<feature type="domain" description="Cobalamin-independent methionine synthase MetE N-terminal" evidence="13">
    <location>
        <begin position="4"/>
        <end position="249"/>
    </location>
</feature>
<keyword evidence="6 14" id="KW-0489">Methyltransferase</keyword>
<comment type="pathway">
    <text evidence="3">Amino-acid biosynthesis; L-methionine biosynthesis via de novo pathway; L-methionine from L-homocysteine (MetE route): step 1/1.</text>
</comment>
<dbReference type="Gene3D" id="3.20.20.210">
    <property type="match status" value="2"/>
</dbReference>
<evidence type="ECO:0000256" key="5">
    <source>
        <dbReference type="ARBA" id="ARBA00012034"/>
    </source>
</evidence>
<dbReference type="GO" id="GO:0008270">
    <property type="term" value="F:zinc ion binding"/>
    <property type="evidence" value="ECO:0007669"/>
    <property type="project" value="InterPro"/>
</dbReference>
<dbReference type="GO" id="GO:0032259">
    <property type="term" value="P:methylation"/>
    <property type="evidence" value="ECO:0007669"/>
    <property type="project" value="UniProtKB-KW"/>
</dbReference>
<dbReference type="SUPFAM" id="SSF51726">
    <property type="entry name" value="UROD/MetE-like"/>
    <property type="match status" value="2"/>
</dbReference>
<dbReference type="AlphaFoldDB" id="J3TEM8"/>
<comment type="cofactor">
    <cofactor evidence="1">
        <name>Zn(2+)</name>
        <dbReference type="ChEBI" id="CHEBI:29105"/>
    </cofactor>
</comment>
<evidence type="ECO:0000256" key="3">
    <source>
        <dbReference type="ARBA" id="ARBA00004681"/>
    </source>
</evidence>
<dbReference type="KEGG" id="crv:A357_026"/>
<evidence type="ECO:0000256" key="9">
    <source>
        <dbReference type="ARBA" id="ARBA00022723"/>
    </source>
</evidence>
<dbReference type="GO" id="GO:0003871">
    <property type="term" value="F:5-methyltetrahydropteroyltriglutamate-homocysteine S-methyltransferase activity"/>
    <property type="evidence" value="ECO:0007669"/>
    <property type="project" value="UniProtKB-EC"/>
</dbReference>
<dbReference type="PATRIC" id="fig|1202540.3.peg.26"/>
<evidence type="ECO:0000259" key="12">
    <source>
        <dbReference type="Pfam" id="PF01717"/>
    </source>
</evidence>
<evidence type="ECO:0000256" key="7">
    <source>
        <dbReference type="ARBA" id="ARBA00022605"/>
    </source>
</evidence>
<comment type="function">
    <text evidence="2">Catalyzes the transfer of a methyl group from 5-methyltetrahydrofolate to homocysteine resulting in methionine formation.</text>
</comment>
<comment type="similarity">
    <text evidence="4">Belongs to the vitamin-B12 independent methionine synthase family.</text>
</comment>
<proteinExistence type="inferred from homology"/>
<organism evidence="14 15">
    <name type="scientific">Candidatus Carsonella ruddii PC isolate NHV</name>
    <dbReference type="NCBI Taxonomy" id="1202540"/>
    <lineage>
        <taxon>Bacteria</taxon>
        <taxon>Pseudomonadati</taxon>
        <taxon>Pseudomonadota</taxon>
        <taxon>Gammaproteobacteria</taxon>
        <taxon>Oceanospirillales</taxon>
        <taxon>Halomonadaceae</taxon>
        <taxon>Zymobacter group</taxon>
        <taxon>Candidatus Carsonella</taxon>
    </lineage>
</organism>
<dbReference type="Proteomes" id="UP000003935">
    <property type="component" value="Chromosome"/>
</dbReference>
<evidence type="ECO:0000313" key="14">
    <source>
        <dbReference type="EMBL" id="AFP84252.1"/>
    </source>
</evidence>
<dbReference type="Pfam" id="PF01717">
    <property type="entry name" value="Meth_synt_2"/>
    <property type="match status" value="1"/>
</dbReference>
<keyword evidence="8 14" id="KW-0808">Transferase</keyword>
<dbReference type="GO" id="GO:0009086">
    <property type="term" value="P:methionine biosynthetic process"/>
    <property type="evidence" value="ECO:0007669"/>
    <property type="project" value="UniProtKB-KW"/>
</dbReference>
<keyword evidence="7" id="KW-0028">Amino-acid biosynthesis</keyword>
<feature type="domain" description="Cobalamin-independent methionine synthase MetE C-terminal/archaeal" evidence="12">
    <location>
        <begin position="377"/>
        <end position="691"/>
    </location>
</feature>
<dbReference type="EC" id="2.1.1.14" evidence="5"/>
<dbReference type="CDD" id="cd03311">
    <property type="entry name" value="CIMS_C_terminal_like"/>
    <property type="match status" value="1"/>
</dbReference>
<dbReference type="PANTHER" id="PTHR30519">
    <property type="entry name" value="5-METHYLTETRAHYDROPTEROYLTRIGLUTAMATE--HOMOCYSTEINE METHYLTRANSFERASE"/>
    <property type="match status" value="1"/>
</dbReference>
<dbReference type="Pfam" id="PF08267">
    <property type="entry name" value="Meth_synt_1"/>
    <property type="match status" value="1"/>
</dbReference>
<dbReference type="STRING" id="1202540.A357_026"/>
<dbReference type="InterPro" id="IPR002629">
    <property type="entry name" value="Met_Synth_C/arc"/>
</dbReference>
<dbReference type="HOGENOM" id="CLU_013175_0_1_6"/>
<reference evidence="14 15" key="1">
    <citation type="journal article" date="2012" name="Mol. Biol. Evol.">
        <title>Genome reduction and co-evolution between the primary and secondary bacterial symbionts of psyllids.</title>
        <authorList>
            <person name="Sloan D.B."/>
            <person name="Moran N.A."/>
        </authorList>
    </citation>
    <scope>NUCLEOTIDE SEQUENCE [LARGE SCALE GENOMIC DNA]</scope>
    <source>
        <strain evidence="14 15">PC</strain>
    </source>
</reference>
<gene>
    <name evidence="14" type="primary">metE</name>
    <name evidence="14" type="ORF">A357_026</name>
</gene>
<protein>
    <recommendedName>
        <fullName evidence="5">5-methyltetrahydropteroyltriglutamate--homocysteine S-methyltransferase</fullName>
        <ecNumber evidence="5">2.1.1.14</ecNumber>
    </recommendedName>
</protein>
<keyword evidence="9" id="KW-0479">Metal-binding</keyword>
<accession>J3TEM8</accession>
<evidence type="ECO:0000256" key="8">
    <source>
        <dbReference type="ARBA" id="ARBA00022679"/>
    </source>
</evidence>
<evidence type="ECO:0000256" key="2">
    <source>
        <dbReference type="ARBA" id="ARBA00002777"/>
    </source>
</evidence>
<dbReference type="EMBL" id="CP003545">
    <property type="protein sequence ID" value="AFP84252.1"/>
    <property type="molecule type" value="Genomic_DNA"/>
</dbReference>
<evidence type="ECO:0000256" key="4">
    <source>
        <dbReference type="ARBA" id="ARBA00009553"/>
    </source>
</evidence>
<dbReference type="OrthoDB" id="244285at2"/>
<evidence type="ECO:0000256" key="1">
    <source>
        <dbReference type="ARBA" id="ARBA00001947"/>
    </source>
</evidence>
<keyword evidence="10" id="KW-0862">Zinc</keyword>
<sequence>MKIHLLGSPNIGKYRELKFIIEKYWKIQNNSSLLNLKMEIKKIKLEKIYYQINNNLNYISFGDFTYYDNVLDISCLINTIKNNFSIINIKKYFLIARGINTSNASKMTKFFNTNYHYIIPENFDNLKIVNNVFFKDIKNIIKLGIIPKLIIFGPVSFLFLSNKKNVNLKELIEIYLYILKKSLKITNLTIQIDEPILSLKLNNYWKKIFIFFYKNIQKIKFNLIISTYFDEINNFEILSNIKKCTIHLSSKFSNLVKNHYKSFGIINSNISKTNILKILKIKYNKNDLFSLNDNNKLIPYNLSIEKNNIIKKFFSFFFQKITELKLIKNIILKKTNFLDILYLKNYSIYNKKIFIDKIYKKTIKNKNNVNKRLLNYTTIGSFPQNKEIRILRKLFYKNLLLKKEYTQIIKEYIYILVIKQIELELNLLVNGEFERTDMVEYFANFISGMYLTNNGWIQSYGTRCVKPPIIIDIKKSINITEDWLYFFKYIVSIVKKVILSGPITIIKWSFCINEKYKFIFCYKLSELLNFEIIKLQSIGFKIFQIDEPTIKECLPINIKKWKLEINNFLYCFNNSTKKINKKNEIHTHICYSIFNDIINVLKKMNINVITIESTRENMNNLLIFKNLNLNIGGGLFDVHSPIVPFKKEIKNRILKHIKIININKIWLNPDCGLKTRNWYEVNLTLNIIKNVKKKIFNYYS</sequence>
<evidence type="ECO:0000313" key="15">
    <source>
        <dbReference type="Proteomes" id="UP000003935"/>
    </source>
</evidence>
<dbReference type="UniPathway" id="UPA00051">
    <property type="reaction ID" value="UER00082"/>
</dbReference>
<evidence type="ECO:0000256" key="10">
    <source>
        <dbReference type="ARBA" id="ARBA00022833"/>
    </source>
</evidence>
<name>J3TEM8_CARRU</name>